<sequence>MWRPFSRFSMSRTVTMRHALRSAWEWQMVADASVAQGFQARIHDEQIELLFRYTPLAQMTNLTVATVLVGFLWRVIDPDILLGWWAAVAVVVLFRLGLTIAYRRRAAGTRIAWHTLMTAGAVLSGVTWGAAGVLFFVPESAVTLVFLTIILAGMSAGTIASHSSWPPAQFSYAILTMTPIAVCYLLEGSELWILGLMCLIYLVNVLAFARQLSRTLLESMRLRLENQELVQQLREEMSAAEVARARAEDANLAKSKFLAAASHDLRQPLQAMNLFIEALRTEKDPVRAERARVALGDSAQALEGLLNDLLDISRLEAGLFSPRIRIISLQALFDGLQRELQPLAEEKGIELGFVRTRLKVASDPSMLGRILRNIITNAIRYTEQGAVLVGCRRKGDQVAIALCDTGPGIEPEFHKAIFREFYQLGNPERDRQKGLGLGLAIVDGLCRILDHPLELKSRVGHGSTFSVHVPSAAGDLPCLDDTEETASSGLRGFAVVVVDDDLAIREALAEVLCGWGCHVLTAESAGDALSQLADAAFSPDAIIADYRLREGRSGTEAIAGIRRALGRDVPAAILTGDTAPERLREASASGLLLLHKPVQPSRLRAVLSRWHAEAVGALHELA</sequence>
<dbReference type="InterPro" id="IPR003661">
    <property type="entry name" value="HisK_dim/P_dom"/>
</dbReference>
<keyword evidence="3 6" id="KW-0597">Phosphoprotein</keyword>
<dbReference type="SUPFAM" id="SSF52172">
    <property type="entry name" value="CheY-like"/>
    <property type="match status" value="1"/>
</dbReference>
<dbReference type="InterPro" id="IPR003594">
    <property type="entry name" value="HATPase_dom"/>
</dbReference>
<feature type="transmembrane region" description="Helical" evidence="7">
    <location>
        <begin position="142"/>
        <end position="161"/>
    </location>
</feature>
<dbReference type="InterPro" id="IPR005467">
    <property type="entry name" value="His_kinase_dom"/>
</dbReference>
<keyword evidence="4" id="KW-0808">Transferase</keyword>
<comment type="catalytic activity">
    <reaction evidence="1">
        <text>ATP + protein L-histidine = ADP + protein N-phospho-L-histidine.</text>
        <dbReference type="EC" id="2.7.13.3"/>
    </reaction>
</comment>
<dbReference type="SMART" id="SM00448">
    <property type="entry name" value="REC"/>
    <property type="match status" value="1"/>
</dbReference>
<evidence type="ECO:0000256" key="5">
    <source>
        <dbReference type="ARBA" id="ARBA00022777"/>
    </source>
</evidence>
<dbReference type="GO" id="GO:0005886">
    <property type="term" value="C:plasma membrane"/>
    <property type="evidence" value="ECO:0007669"/>
    <property type="project" value="TreeGrafter"/>
</dbReference>
<keyword evidence="7" id="KW-0472">Membrane</keyword>
<organism evidence="10 11">
    <name type="scientific">Parazoarcus communis</name>
    <dbReference type="NCBI Taxonomy" id="41977"/>
    <lineage>
        <taxon>Bacteria</taxon>
        <taxon>Pseudomonadati</taxon>
        <taxon>Pseudomonadota</taxon>
        <taxon>Betaproteobacteria</taxon>
        <taxon>Rhodocyclales</taxon>
        <taxon>Zoogloeaceae</taxon>
        <taxon>Parazoarcus</taxon>
    </lineage>
</organism>
<dbReference type="Pfam" id="PF00072">
    <property type="entry name" value="Response_reg"/>
    <property type="match status" value="1"/>
</dbReference>
<dbReference type="InterPro" id="IPR004358">
    <property type="entry name" value="Sig_transdc_His_kin-like_C"/>
</dbReference>
<evidence type="ECO:0000256" key="7">
    <source>
        <dbReference type="SAM" id="Phobius"/>
    </source>
</evidence>
<evidence type="ECO:0000259" key="9">
    <source>
        <dbReference type="PROSITE" id="PS50110"/>
    </source>
</evidence>
<dbReference type="EMBL" id="CP022188">
    <property type="protein sequence ID" value="AWI80650.1"/>
    <property type="molecule type" value="Genomic_DNA"/>
</dbReference>
<dbReference type="InterPro" id="IPR011006">
    <property type="entry name" value="CheY-like_superfamily"/>
</dbReference>
<evidence type="ECO:0000313" key="10">
    <source>
        <dbReference type="EMBL" id="AWI80650.1"/>
    </source>
</evidence>
<dbReference type="PROSITE" id="PS50110">
    <property type="entry name" value="RESPONSE_REGULATORY"/>
    <property type="match status" value="1"/>
</dbReference>
<dbReference type="FunFam" id="3.30.565.10:FF:000049">
    <property type="entry name" value="Two-component sensor histidine kinase"/>
    <property type="match status" value="1"/>
</dbReference>
<dbReference type="SUPFAM" id="SSF55874">
    <property type="entry name" value="ATPase domain of HSP90 chaperone/DNA topoisomerase II/histidine kinase"/>
    <property type="match status" value="1"/>
</dbReference>
<feature type="transmembrane region" description="Helical" evidence="7">
    <location>
        <begin position="114"/>
        <end position="136"/>
    </location>
</feature>
<dbReference type="CDD" id="cd00156">
    <property type="entry name" value="REC"/>
    <property type="match status" value="1"/>
</dbReference>
<dbReference type="InterPro" id="IPR036097">
    <property type="entry name" value="HisK_dim/P_sf"/>
</dbReference>
<dbReference type="Pfam" id="PF02518">
    <property type="entry name" value="HATPase_c"/>
    <property type="match status" value="1"/>
</dbReference>
<dbReference type="InterPro" id="IPR036890">
    <property type="entry name" value="HATPase_C_sf"/>
</dbReference>
<evidence type="ECO:0000256" key="2">
    <source>
        <dbReference type="ARBA" id="ARBA00012438"/>
    </source>
</evidence>
<evidence type="ECO:0000256" key="6">
    <source>
        <dbReference type="PROSITE-ProRule" id="PRU00169"/>
    </source>
</evidence>
<dbReference type="GO" id="GO:0009927">
    <property type="term" value="F:histidine phosphotransfer kinase activity"/>
    <property type="evidence" value="ECO:0007669"/>
    <property type="project" value="TreeGrafter"/>
</dbReference>
<dbReference type="PANTHER" id="PTHR43047">
    <property type="entry name" value="TWO-COMPONENT HISTIDINE PROTEIN KINASE"/>
    <property type="match status" value="1"/>
</dbReference>
<keyword evidence="7" id="KW-0812">Transmembrane</keyword>
<dbReference type="Proteomes" id="UP000244902">
    <property type="component" value="Chromosome"/>
</dbReference>
<dbReference type="Pfam" id="PF00512">
    <property type="entry name" value="HisKA"/>
    <property type="match status" value="1"/>
</dbReference>
<reference evidence="10 11" key="1">
    <citation type="submission" date="2017-06" db="EMBL/GenBank/DDBJ databases">
        <title>Azoarcus sp. TSNA42 complete genome sequence.</title>
        <authorList>
            <person name="Woo J.-H."/>
            <person name="Kim H.-S."/>
        </authorList>
    </citation>
    <scope>NUCLEOTIDE SEQUENCE [LARGE SCALE GENOMIC DNA]</scope>
    <source>
        <strain evidence="10 11">TSNA42</strain>
    </source>
</reference>
<feature type="transmembrane region" description="Helical" evidence="7">
    <location>
        <begin position="168"/>
        <end position="186"/>
    </location>
</feature>
<evidence type="ECO:0000256" key="4">
    <source>
        <dbReference type="ARBA" id="ARBA00022679"/>
    </source>
</evidence>
<feature type="transmembrane region" description="Helical" evidence="7">
    <location>
        <begin position="82"/>
        <end position="102"/>
    </location>
</feature>
<dbReference type="PANTHER" id="PTHR43047:SF9">
    <property type="entry name" value="HISTIDINE KINASE"/>
    <property type="match status" value="1"/>
</dbReference>
<dbReference type="Gene3D" id="3.40.50.2300">
    <property type="match status" value="1"/>
</dbReference>
<dbReference type="PROSITE" id="PS50109">
    <property type="entry name" value="HIS_KIN"/>
    <property type="match status" value="1"/>
</dbReference>
<accession>A0A2U8H561</accession>
<dbReference type="EC" id="2.7.13.3" evidence="2"/>
<keyword evidence="5 10" id="KW-0418">Kinase</keyword>
<dbReference type="CDD" id="cd00082">
    <property type="entry name" value="HisKA"/>
    <property type="match status" value="1"/>
</dbReference>
<evidence type="ECO:0000256" key="3">
    <source>
        <dbReference type="ARBA" id="ARBA00022553"/>
    </source>
</evidence>
<dbReference type="SUPFAM" id="SSF47384">
    <property type="entry name" value="Homodimeric domain of signal transducing histidine kinase"/>
    <property type="match status" value="1"/>
</dbReference>
<dbReference type="Gene3D" id="1.10.287.130">
    <property type="match status" value="1"/>
</dbReference>
<dbReference type="SMART" id="SM00387">
    <property type="entry name" value="HATPase_c"/>
    <property type="match status" value="1"/>
</dbReference>
<feature type="domain" description="Response regulatory" evidence="9">
    <location>
        <begin position="494"/>
        <end position="611"/>
    </location>
</feature>
<dbReference type="GO" id="GO:0000155">
    <property type="term" value="F:phosphorelay sensor kinase activity"/>
    <property type="evidence" value="ECO:0007669"/>
    <property type="project" value="InterPro"/>
</dbReference>
<dbReference type="InterPro" id="IPR001789">
    <property type="entry name" value="Sig_transdc_resp-reg_receiver"/>
</dbReference>
<gene>
    <name evidence="10" type="ORF">CEW87_15505</name>
</gene>
<dbReference type="Gene3D" id="3.30.565.10">
    <property type="entry name" value="Histidine kinase-like ATPase, C-terminal domain"/>
    <property type="match status" value="1"/>
</dbReference>
<dbReference type="AlphaFoldDB" id="A0A2U8H561"/>
<dbReference type="PRINTS" id="PR00344">
    <property type="entry name" value="BCTRLSENSOR"/>
</dbReference>
<protein>
    <recommendedName>
        <fullName evidence="2">histidine kinase</fullName>
        <ecNumber evidence="2">2.7.13.3</ecNumber>
    </recommendedName>
</protein>
<feature type="transmembrane region" description="Helical" evidence="7">
    <location>
        <begin position="56"/>
        <end position="76"/>
    </location>
</feature>
<feature type="transmembrane region" description="Helical" evidence="7">
    <location>
        <begin position="192"/>
        <end position="213"/>
    </location>
</feature>
<feature type="domain" description="Histidine kinase" evidence="8">
    <location>
        <begin position="260"/>
        <end position="473"/>
    </location>
</feature>
<evidence type="ECO:0000313" key="11">
    <source>
        <dbReference type="Proteomes" id="UP000244902"/>
    </source>
</evidence>
<evidence type="ECO:0000259" key="8">
    <source>
        <dbReference type="PROSITE" id="PS50109"/>
    </source>
</evidence>
<proteinExistence type="predicted"/>
<feature type="modified residue" description="4-aspartylphosphate" evidence="6">
    <location>
        <position position="545"/>
    </location>
</feature>
<dbReference type="SMART" id="SM00388">
    <property type="entry name" value="HisKA"/>
    <property type="match status" value="1"/>
</dbReference>
<keyword evidence="7" id="KW-1133">Transmembrane helix</keyword>
<evidence type="ECO:0000256" key="1">
    <source>
        <dbReference type="ARBA" id="ARBA00000085"/>
    </source>
</evidence>
<name>A0A2U8H561_9RHOO</name>